<keyword evidence="16" id="KW-0808">Transferase</keyword>
<dbReference type="GO" id="GO:0000155">
    <property type="term" value="F:phosphorelay sensor kinase activity"/>
    <property type="evidence" value="ECO:0007669"/>
    <property type="project" value="InterPro"/>
</dbReference>
<sequence length="732" mass="82829">MNNNRFTYLILTAFLIGTLILAFIQYNSSKNIDQLITGNQKLLRELQAGNKLRELERDIIWVESRIRAAIATDDTSHIEGVDAKIAEVEAFVDTLKDMNTDDSAVMYIERLQYLAGLKLHNKNQLMHEFFRTGRMDDTSLIANPRAREISNEISSVTRKIYDSRQHVMTELSNSINESSRRARNWGIILICLILMTAAGMLWFVMSRIRRQQQLILELDRSEKKIREIAMIKENFMTNMSHEIRTPLNAILGFTNLLKSRKLDDSSTEFVGSIQKAGENLLTIINDILDLSKIEAGMVRIESNPFSVRGLLHSIQTLFSEKVKEKKLVLQGEIASDVPDTLIGDATRLTQVLVNLIGNALKFTEKGGIVISVSNRQSDGNIIQLAFAITDTGIGIEPDKLGSIFDRFNQAEDSITRKYGGTGLGLSIVKDLVILQGGDISVESEPGKGTTFRFFIPYAIASRQMPIPDSIDISQFRITTNNEVKILVVDDNEMNRSLMKHLFTEWELSFDLASNGMEALDCLKKSRYDLILMDIQMPEMDGYTATRVIRKEMKLEIPIVAMTAHALAGEREKCLSNGMNEYISKPINEKELYQLINRFAAISNVRQEKATPVIPTAQIPAYQYINLDYMKEISQGNKVYEKKVTRQFIDAMPVELEQLQQAFHNNDITTLRSTAHNLKTTISIMGLTERLSPTLDELESAPAITPPLQIHIDLLKRFTDNAIKEAEDFYSQV</sequence>
<dbReference type="GO" id="GO:0005524">
    <property type="term" value="F:ATP binding"/>
    <property type="evidence" value="ECO:0007669"/>
    <property type="project" value="UniProtKB-KW"/>
</dbReference>
<keyword evidence="4" id="KW-1003">Cell membrane</keyword>
<evidence type="ECO:0000259" key="14">
    <source>
        <dbReference type="PROSITE" id="PS50109"/>
    </source>
</evidence>
<dbReference type="PANTHER" id="PTHR45339">
    <property type="entry name" value="HYBRID SIGNAL TRANSDUCTION HISTIDINE KINASE J"/>
    <property type="match status" value="1"/>
</dbReference>
<dbReference type="PANTHER" id="PTHR45339:SF1">
    <property type="entry name" value="HYBRID SIGNAL TRANSDUCTION HISTIDINE KINASE J"/>
    <property type="match status" value="1"/>
</dbReference>
<dbReference type="Proteomes" id="UP000002215">
    <property type="component" value="Chromosome"/>
</dbReference>
<evidence type="ECO:0000256" key="2">
    <source>
        <dbReference type="ARBA" id="ARBA00004651"/>
    </source>
</evidence>
<keyword evidence="11 13" id="KW-0472">Membrane</keyword>
<accession>A0A979FZR2</accession>
<organism evidence="16 17">
    <name type="scientific">Chitinophaga pinensis (strain ATCC 43595 / DSM 2588 / LMG 13176 / NBRC 15968 / NCIMB 11800 / UQM 2034)</name>
    <dbReference type="NCBI Taxonomy" id="485918"/>
    <lineage>
        <taxon>Bacteria</taxon>
        <taxon>Pseudomonadati</taxon>
        <taxon>Bacteroidota</taxon>
        <taxon>Chitinophagia</taxon>
        <taxon>Chitinophagales</taxon>
        <taxon>Chitinophagaceae</taxon>
        <taxon>Chitinophaga</taxon>
    </lineage>
</organism>
<keyword evidence="8" id="KW-0067">ATP-binding</keyword>
<dbReference type="SUPFAM" id="SSF55874">
    <property type="entry name" value="ATPase domain of HSP90 chaperone/DNA topoisomerase II/histidine kinase"/>
    <property type="match status" value="1"/>
</dbReference>
<dbReference type="PROSITE" id="PS50109">
    <property type="entry name" value="HIS_KIN"/>
    <property type="match status" value="1"/>
</dbReference>
<feature type="domain" description="Histidine kinase" evidence="14">
    <location>
        <begin position="238"/>
        <end position="459"/>
    </location>
</feature>
<dbReference type="InterPro" id="IPR036641">
    <property type="entry name" value="HPT_dom_sf"/>
</dbReference>
<dbReference type="Pfam" id="PF00072">
    <property type="entry name" value="Response_reg"/>
    <property type="match status" value="1"/>
</dbReference>
<dbReference type="SUPFAM" id="SSF47226">
    <property type="entry name" value="Histidine-containing phosphotransfer domain, HPT domain"/>
    <property type="match status" value="1"/>
</dbReference>
<dbReference type="SUPFAM" id="SSF52172">
    <property type="entry name" value="CheY-like"/>
    <property type="match status" value="1"/>
</dbReference>
<dbReference type="SUPFAM" id="SSF47384">
    <property type="entry name" value="Homodimeric domain of signal transducing histidine kinase"/>
    <property type="match status" value="1"/>
</dbReference>
<dbReference type="FunFam" id="3.30.565.10:FF:000010">
    <property type="entry name" value="Sensor histidine kinase RcsC"/>
    <property type="match status" value="1"/>
</dbReference>
<feature type="transmembrane region" description="Helical" evidence="13">
    <location>
        <begin position="185"/>
        <end position="205"/>
    </location>
</feature>
<dbReference type="AlphaFoldDB" id="A0A979FZR2"/>
<dbReference type="Pfam" id="PF00512">
    <property type="entry name" value="HisKA"/>
    <property type="match status" value="1"/>
</dbReference>
<reference evidence="17" key="1">
    <citation type="submission" date="2009-08" db="EMBL/GenBank/DDBJ databases">
        <title>The complete genome of Chitinophaga pinensis DSM 2588.</title>
        <authorList>
            <consortium name="US DOE Joint Genome Institute (JGI-PGF)"/>
            <person name="Lucas S."/>
            <person name="Copeland A."/>
            <person name="Lapidus A."/>
            <person name="Glavina del Rio T."/>
            <person name="Dalin E."/>
            <person name="Tice H."/>
            <person name="Bruce D."/>
            <person name="Goodwin L."/>
            <person name="Pitluck S."/>
            <person name="Kyrpides N."/>
            <person name="Mavromatis K."/>
            <person name="Ivanova N."/>
            <person name="Mikhailova N."/>
            <person name="Sims D."/>
            <person name="Meinche L."/>
            <person name="Brettin T."/>
            <person name="Detter J.C."/>
            <person name="Han C."/>
            <person name="Larimer F."/>
            <person name="Land M."/>
            <person name="Hauser L."/>
            <person name="Markowitz V."/>
            <person name="Cheng J.-F."/>
            <person name="Hugenholtz P."/>
            <person name="Woyke T."/>
            <person name="Wu D."/>
            <person name="Spring S."/>
            <person name="Klenk H.-P."/>
            <person name="Eisen J.A."/>
        </authorList>
    </citation>
    <scope>NUCLEOTIDE SEQUENCE [LARGE SCALE GENOMIC DNA]</scope>
    <source>
        <strain evidence="17">ATCC 43595 / DSM 2588 / LMG 13176 / NBRC 15968 / NCIMB 11800 / UQM 2034</strain>
    </source>
</reference>
<feature type="domain" description="Response regulatory" evidence="15">
    <location>
        <begin position="484"/>
        <end position="599"/>
    </location>
</feature>
<dbReference type="CDD" id="cd16922">
    <property type="entry name" value="HATPase_EvgS-ArcB-TorS-like"/>
    <property type="match status" value="1"/>
</dbReference>
<name>A0A979FZR2_CHIPD</name>
<dbReference type="SMART" id="SM00448">
    <property type="entry name" value="REC"/>
    <property type="match status" value="1"/>
</dbReference>
<dbReference type="RefSeq" id="WP_012788252.1">
    <property type="nucleotide sequence ID" value="NC_013132.1"/>
</dbReference>
<comment type="catalytic activity">
    <reaction evidence="1">
        <text>ATP + protein L-histidine = ADP + protein N-phospho-L-histidine.</text>
        <dbReference type="EC" id="2.7.13.3"/>
    </reaction>
</comment>
<reference evidence="16 17" key="2">
    <citation type="journal article" date="2010" name="Stand. Genomic Sci.">
        <title>Complete genome sequence of Chitinophaga pinensis type strain (UQM 2034).</title>
        <authorList>
            <person name="Glavina Del Rio T."/>
            <person name="Abt B."/>
            <person name="Spring S."/>
            <person name="Lapidus A."/>
            <person name="Nolan M."/>
            <person name="Tice H."/>
            <person name="Copeland A."/>
            <person name="Cheng J.F."/>
            <person name="Chen F."/>
            <person name="Bruce D."/>
            <person name="Goodwin L."/>
            <person name="Pitluck S."/>
            <person name="Ivanova N."/>
            <person name="Mavromatis K."/>
            <person name="Mikhailova N."/>
            <person name="Pati A."/>
            <person name="Chen A."/>
            <person name="Palaniappan K."/>
            <person name="Land M."/>
            <person name="Hauser L."/>
            <person name="Chang Y.J."/>
            <person name="Jeffries C.D."/>
            <person name="Chain P."/>
            <person name="Saunders E."/>
            <person name="Detter J.C."/>
            <person name="Brettin T."/>
            <person name="Rohde M."/>
            <person name="Goker M."/>
            <person name="Bristow J."/>
            <person name="Eisen J.A."/>
            <person name="Markowitz V."/>
            <person name="Hugenholtz P."/>
            <person name="Kyrpides N.C."/>
            <person name="Klenk H.P."/>
            <person name="Lucas S."/>
        </authorList>
    </citation>
    <scope>NUCLEOTIDE SEQUENCE [LARGE SCALE GENOMIC DNA]</scope>
    <source>
        <strain evidence="17">ATCC 43595 / DSM 2588 / LMG 13176 / NBRC 15968 / NCIMB 11800 / UQM 2034</strain>
    </source>
</reference>
<feature type="transmembrane region" description="Helical" evidence="13">
    <location>
        <begin position="6"/>
        <end position="24"/>
    </location>
</feature>
<evidence type="ECO:0000256" key="11">
    <source>
        <dbReference type="ARBA" id="ARBA00023136"/>
    </source>
</evidence>
<dbReference type="GO" id="GO:0005886">
    <property type="term" value="C:plasma membrane"/>
    <property type="evidence" value="ECO:0007669"/>
    <property type="project" value="UniProtKB-SubCell"/>
</dbReference>
<evidence type="ECO:0000256" key="9">
    <source>
        <dbReference type="ARBA" id="ARBA00022989"/>
    </source>
</evidence>
<dbReference type="InterPro" id="IPR011006">
    <property type="entry name" value="CheY-like_superfamily"/>
</dbReference>
<dbReference type="PROSITE" id="PS50110">
    <property type="entry name" value="RESPONSE_REGULATORY"/>
    <property type="match status" value="1"/>
</dbReference>
<dbReference type="EC" id="2.7.13.3" evidence="3"/>
<dbReference type="Gene3D" id="1.10.287.130">
    <property type="match status" value="1"/>
</dbReference>
<protein>
    <recommendedName>
        <fullName evidence="3">histidine kinase</fullName>
        <ecNumber evidence="3">2.7.13.3</ecNumber>
    </recommendedName>
</protein>
<evidence type="ECO:0000256" key="4">
    <source>
        <dbReference type="ARBA" id="ARBA00022475"/>
    </source>
</evidence>
<dbReference type="SMART" id="SM00388">
    <property type="entry name" value="HisKA"/>
    <property type="match status" value="1"/>
</dbReference>
<comment type="subcellular location">
    <subcellularLocation>
        <location evidence="2">Cell membrane</location>
        <topology evidence="2">Multi-pass membrane protein</topology>
    </subcellularLocation>
</comment>
<evidence type="ECO:0000256" key="8">
    <source>
        <dbReference type="ARBA" id="ARBA00022840"/>
    </source>
</evidence>
<keyword evidence="7" id="KW-0547">Nucleotide-binding</keyword>
<feature type="modified residue" description="4-aspartylphosphate" evidence="12">
    <location>
        <position position="533"/>
    </location>
</feature>
<gene>
    <name evidence="16" type="ordered locus">Cpin_0578</name>
</gene>
<evidence type="ECO:0000313" key="16">
    <source>
        <dbReference type="EMBL" id="ACU58076.1"/>
    </source>
</evidence>
<evidence type="ECO:0000256" key="7">
    <source>
        <dbReference type="ARBA" id="ARBA00022741"/>
    </source>
</evidence>
<dbReference type="SMART" id="SM00387">
    <property type="entry name" value="HATPase_c"/>
    <property type="match status" value="1"/>
</dbReference>
<dbReference type="InterPro" id="IPR036097">
    <property type="entry name" value="HisK_dim/P_sf"/>
</dbReference>
<evidence type="ECO:0000256" key="13">
    <source>
        <dbReference type="SAM" id="Phobius"/>
    </source>
</evidence>
<dbReference type="InterPro" id="IPR036890">
    <property type="entry name" value="HATPase_C_sf"/>
</dbReference>
<dbReference type="Gene3D" id="3.30.565.10">
    <property type="entry name" value="Histidine kinase-like ATPase, C-terminal domain"/>
    <property type="match status" value="1"/>
</dbReference>
<evidence type="ECO:0000256" key="3">
    <source>
        <dbReference type="ARBA" id="ARBA00012438"/>
    </source>
</evidence>
<evidence type="ECO:0000259" key="15">
    <source>
        <dbReference type="PROSITE" id="PS50110"/>
    </source>
</evidence>
<evidence type="ECO:0000256" key="5">
    <source>
        <dbReference type="ARBA" id="ARBA00022553"/>
    </source>
</evidence>
<keyword evidence="5 12" id="KW-0597">Phosphoprotein</keyword>
<dbReference type="InterPro" id="IPR005467">
    <property type="entry name" value="His_kinase_dom"/>
</dbReference>
<keyword evidence="9 13" id="KW-1133">Transmembrane helix</keyword>
<keyword evidence="10" id="KW-0902">Two-component regulatory system</keyword>
<dbReference type="Pfam" id="PF01627">
    <property type="entry name" value="Hpt"/>
    <property type="match status" value="1"/>
</dbReference>
<dbReference type="InterPro" id="IPR008207">
    <property type="entry name" value="Sig_transdc_His_kin_Hpt_dom"/>
</dbReference>
<dbReference type="KEGG" id="cpi:Cpin_0578"/>
<evidence type="ECO:0000256" key="1">
    <source>
        <dbReference type="ARBA" id="ARBA00000085"/>
    </source>
</evidence>
<dbReference type="Pfam" id="PF02518">
    <property type="entry name" value="HATPase_c"/>
    <property type="match status" value="1"/>
</dbReference>
<dbReference type="InterPro" id="IPR003661">
    <property type="entry name" value="HisK_dim/P_dom"/>
</dbReference>
<dbReference type="InterPro" id="IPR003594">
    <property type="entry name" value="HATPase_dom"/>
</dbReference>
<evidence type="ECO:0000256" key="6">
    <source>
        <dbReference type="ARBA" id="ARBA00022692"/>
    </source>
</evidence>
<evidence type="ECO:0000313" key="17">
    <source>
        <dbReference type="Proteomes" id="UP000002215"/>
    </source>
</evidence>
<proteinExistence type="predicted"/>
<dbReference type="InterPro" id="IPR001789">
    <property type="entry name" value="Sig_transdc_resp-reg_receiver"/>
</dbReference>
<evidence type="ECO:0000256" key="12">
    <source>
        <dbReference type="PROSITE-ProRule" id="PRU00169"/>
    </source>
</evidence>
<dbReference type="CDD" id="cd00082">
    <property type="entry name" value="HisKA"/>
    <property type="match status" value="1"/>
</dbReference>
<keyword evidence="16" id="KW-0418">Kinase</keyword>
<dbReference type="OrthoDB" id="9811889at2"/>
<dbReference type="Gene3D" id="1.20.120.160">
    <property type="entry name" value="HPT domain"/>
    <property type="match status" value="1"/>
</dbReference>
<dbReference type="CDD" id="cd17546">
    <property type="entry name" value="REC_hyHK_CKI1_RcsC-like"/>
    <property type="match status" value="1"/>
</dbReference>
<dbReference type="InterPro" id="IPR004358">
    <property type="entry name" value="Sig_transdc_His_kin-like_C"/>
</dbReference>
<evidence type="ECO:0000256" key="10">
    <source>
        <dbReference type="ARBA" id="ARBA00023012"/>
    </source>
</evidence>
<keyword evidence="6 13" id="KW-0812">Transmembrane</keyword>
<dbReference type="Gene3D" id="3.40.50.2300">
    <property type="match status" value="1"/>
</dbReference>
<dbReference type="EMBL" id="CP001699">
    <property type="protein sequence ID" value="ACU58076.1"/>
    <property type="molecule type" value="Genomic_DNA"/>
</dbReference>
<dbReference type="PRINTS" id="PR00344">
    <property type="entry name" value="BCTRLSENSOR"/>
</dbReference>